<dbReference type="SUPFAM" id="SSF56371">
    <property type="entry name" value="Ribosome inactivating proteins (RIP)"/>
    <property type="match status" value="1"/>
</dbReference>
<evidence type="ECO:0000313" key="10">
    <source>
        <dbReference type="EMBL" id="KQJ96714.1"/>
    </source>
</evidence>
<comment type="similarity">
    <text evidence="2">Belongs to the ribosome-inactivating protein family. Type 1 RIP subfamily.</text>
</comment>
<dbReference type="GO" id="GO:0017148">
    <property type="term" value="P:negative regulation of translation"/>
    <property type="evidence" value="ECO:0007669"/>
    <property type="project" value="UniProtKB-KW"/>
</dbReference>
<protein>
    <recommendedName>
        <fullName evidence="3 8">rRNA N-glycosylase</fullName>
        <ecNumber evidence="3 8">3.2.2.22</ecNumber>
    </recommendedName>
</protein>
<dbReference type="Gramene" id="KQJ96714">
    <property type="protein sequence ID" value="KQJ96714"/>
    <property type="gene ID" value="BRADI_3g26762v3"/>
</dbReference>
<keyword evidence="4 8" id="KW-0800">Toxin</keyword>
<dbReference type="EC" id="3.2.2.22" evidence="3 8"/>
<dbReference type="AlphaFoldDB" id="A0A0Q3HT79"/>
<gene>
    <name evidence="10" type="ORF">BRADI_3g26762v3</name>
</gene>
<dbReference type="PANTHER" id="PTHR33453:SF9">
    <property type="entry name" value="ALBUMIN B-32"/>
    <property type="match status" value="1"/>
</dbReference>
<sequence>MCNISRVALGLCFLLLCTSSLFTSGYLTIRSDNLYLSGFCNNQGDWFAFKLQEKKIPSSTPLSFTGDYPELIGNFKKLGSIPVNKTEALAHLVTLANYRATGPDQLLKIPLAFFVLTICEAERFVPIRQPRKSMPPPFLR</sequence>
<keyword evidence="5 8" id="KW-0378">Hydrolase</keyword>
<evidence type="ECO:0000256" key="4">
    <source>
        <dbReference type="ARBA" id="ARBA00022656"/>
    </source>
</evidence>
<dbReference type="InterPro" id="IPR016138">
    <property type="entry name" value="Ribosome_inactivat_prot_sub1"/>
</dbReference>
<evidence type="ECO:0000256" key="1">
    <source>
        <dbReference type="ARBA" id="ARBA00000237"/>
    </source>
</evidence>
<evidence type="ECO:0000256" key="8">
    <source>
        <dbReference type="RuleBase" id="RU004915"/>
    </source>
</evidence>
<accession>A0A0Q3HT79</accession>
<evidence type="ECO:0000256" key="9">
    <source>
        <dbReference type="SAM" id="SignalP"/>
    </source>
</evidence>
<dbReference type="FunCoup" id="A0A0Q3HT79">
    <property type="interactions" value="7"/>
</dbReference>
<dbReference type="InterPro" id="IPR036041">
    <property type="entry name" value="Ribosome-inact_prot_sf"/>
</dbReference>
<dbReference type="OrthoDB" id="680012at2759"/>
<keyword evidence="7 8" id="KW-0652">Protein synthesis inhibitor</keyword>
<dbReference type="GO" id="GO:0006952">
    <property type="term" value="P:defense response"/>
    <property type="evidence" value="ECO:0007669"/>
    <property type="project" value="UniProtKB-KW"/>
</dbReference>
<dbReference type="InParanoid" id="A0A0Q3HT79"/>
<feature type="signal peptide" evidence="9">
    <location>
        <begin position="1"/>
        <end position="25"/>
    </location>
</feature>
<dbReference type="Proteomes" id="UP000008810">
    <property type="component" value="Chromosome 3"/>
</dbReference>
<evidence type="ECO:0000256" key="2">
    <source>
        <dbReference type="ARBA" id="ARBA00008544"/>
    </source>
</evidence>
<dbReference type="EMBL" id="CM000882">
    <property type="protein sequence ID" value="KQJ96714.1"/>
    <property type="molecule type" value="Genomic_DNA"/>
</dbReference>
<organism evidence="10">
    <name type="scientific">Brachypodium distachyon</name>
    <name type="common">Purple false brome</name>
    <name type="synonym">Trachynia distachya</name>
    <dbReference type="NCBI Taxonomy" id="15368"/>
    <lineage>
        <taxon>Eukaryota</taxon>
        <taxon>Viridiplantae</taxon>
        <taxon>Streptophyta</taxon>
        <taxon>Embryophyta</taxon>
        <taxon>Tracheophyta</taxon>
        <taxon>Spermatophyta</taxon>
        <taxon>Magnoliopsida</taxon>
        <taxon>Liliopsida</taxon>
        <taxon>Poales</taxon>
        <taxon>Poaceae</taxon>
        <taxon>BOP clade</taxon>
        <taxon>Pooideae</taxon>
        <taxon>Stipodae</taxon>
        <taxon>Brachypodieae</taxon>
        <taxon>Brachypodium</taxon>
    </lineage>
</organism>
<keyword evidence="6 8" id="KW-0611">Plant defense</keyword>
<evidence type="ECO:0000256" key="3">
    <source>
        <dbReference type="ARBA" id="ARBA00012001"/>
    </source>
</evidence>
<reference evidence="11" key="3">
    <citation type="submission" date="2018-08" db="UniProtKB">
        <authorList>
            <consortium name="EnsemblPlants"/>
        </authorList>
    </citation>
    <scope>IDENTIFICATION</scope>
    <source>
        <strain evidence="11">cv. Bd21</strain>
    </source>
</reference>
<keyword evidence="12" id="KW-1185">Reference proteome</keyword>
<reference evidence="10" key="2">
    <citation type="submission" date="2017-06" db="EMBL/GenBank/DDBJ databases">
        <title>WGS assembly of Brachypodium distachyon.</title>
        <authorList>
            <consortium name="The International Brachypodium Initiative"/>
            <person name="Lucas S."/>
            <person name="Harmon-Smith M."/>
            <person name="Lail K."/>
            <person name="Tice H."/>
            <person name="Grimwood J."/>
            <person name="Bruce D."/>
            <person name="Barry K."/>
            <person name="Shu S."/>
            <person name="Lindquist E."/>
            <person name="Wang M."/>
            <person name="Pitluck S."/>
            <person name="Vogel J.P."/>
            <person name="Garvin D.F."/>
            <person name="Mockler T.C."/>
            <person name="Schmutz J."/>
            <person name="Rokhsar D."/>
            <person name="Bevan M.W."/>
        </authorList>
    </citation>
    <scope>NUCLEOTIDE SEQUENCE</scope>
    <source>
        <strain evidence="10">Bd21</strain>
    </source>
</reference>
<comment type="catalytic activity">
    <reaction evidence="1 8">
        <text>Endohydrolysis of the N-glycosidic bond at one specific adenosine on the 28S rRNA.</text>
        <dbReference type="EC" id="3.2.2.22"/>
    </reaction>
</comment>
<feature type="chain" id="PRO_5033724958" description="rRNA N-glycosylase" evidence="9">
    <location>
        <begin position="26"/>
        <end position="140"/>
    </location>
</feature>
<proteinExistence type="inferred from homology"/>
<evidence type="ECO:0000256" key="5">
    <source>
        <dbReference type="ARBA" id="ARBA00022801"/>
    </source>
</evidence>
<keyword evidence="9" id="KW-0732">Signal</keyword>
<evidence type="ECO:0000313" key="11">
    <source>
        <dbReference type="EnsemblPlants" id="KQJ96714"/>
    </source>
</evidence>
<reference evidence="10 11" key="1">
    <citation type="journal article" date="2010" name="Nature">
        <title>Genome sequencing and analysis of the model grass Brachypodium distachyon.</title>
        <authorList>
            <consortium name="International Brachypodium Initiative"/>
        </authorList>
    </citation>
    <scope>NUCLEOTIDE SEQUENCE [LARGE SCALE GENOMIC DNA]</scope>
    <source>
        <strain evidence="10 11">Bd21</strain>
    </source>
</reference>
<dbReference type="GO" id="GO:0030598">
    <property type="term" value="F:rRNA N-glycosylase activity"/>
    <property type="evidence" value="ECO:0007669"/>
    <property type="project" value="UniProtKB-EC"/>
</dbReference>
<evidence type="ECO:0000313" key="12">
    <source>
        <dbReference type="Proteomes" id="UP000008810"/>
    </source>
</evidence>
<dbReference type="InterPro" id="IPR001574">
    <property type="entry name" value="Ribosome_inactivat_prot"/>
</dbReference>
<dbReference type="GO" id="GO:0090729">
    <property type="term" value="F:toxin activity"/>
    <property type="evidence" value="ECO:0007669"/>
    <property type="project" value="UniProtKB-KW"/>
</dbReference>
<dbReference type="STRING" id="15368.A0A0Q3HT79"/>
<evidence type="ECO:0000256" key="7">
    <source>
        <dbReference type="ARBA" id="ARBA00023193"/>
    </source>
</evidence>
<dbReference type="PANTHER" id="PTHR33453">
    <property type="match status" value="1"/>
</dbReference>
<dbReference type="Gene3D" id="3.40.420.10">
    <property type="entry name" value="Ricin (A subunit), domain 1"/>
    <property type="match status" value="1"/>
</dbReference>
<name>A0A0Q3HT79_BRADI</name>
<evidence type="ECO:0000256" key="6">
    <source>
        <dbReference type="ARBA" id="ARBA00022821"/>
    </source>
</evidence>
<dbReference type="EnsemblPlants" id="KQJ96714">
    <property type="protein sequence ID" value="KQJ96714"/>
    <property type="gene ID" value="BRADI_3g26762v3"/>
</dbReference>
<dbReference type="Pfam" id="PF00161">
    <property type="entry name" value="RIP"/>
    <property type="match status" value="1"/>
</dbReference>